<organism evidence="1 2">
    <name type="scientific">Kosakonia arachidis</name>
    <dbReference type="NCBI Taxonomy" id="551989"/>
    <lineage>
        <taxon>Bacteria</taxon>
        <taxon>Pseudomonadati</taxon>
        <taxon>Pseudomonadota</taxon>
        <taxon>Gammaproteobacteria</taxon>
        <taxon>Enterobacterales</taxon>
        <taxon>Enterobacteriaceae</taxon>
        <taxon>Kosakonia</taxon>
    </lineage>
</organism>
<sequence>MLNYMLVTILEQNRIVVDLKGVNDETILLSFGFYKKGTTYTINFDNEKEQIFLIEKLARAGVLFSYGPGWAPSEVMGYLKDEGKINVPYKVIMWRSPKDYEIIDN</sequence>
<accession>A0A1I7DY69</accession>
<dbReference type="Proteomes" id="UP000199187">
    <property type="component" value="Unassembled WGS sequence"/>
</dbReference>
<keyword evidence="2" id="KW-1185">Reference proteome</keyword>
<evidence type="ECO:0000313" key="2">
    <source>
        <dbReference type="Proteomes" id="UP000199187"/>
    </source>
</evidence>
<dbReference type="EMBL" id="FPAU01000007">
    <property type="protein sequence ID" value="SFU16629.1"/>
    <property type="molecule type" value="Genomic_DNA"/>
</dbReference>
<proteinExistence type="predicted"/>
<reference evidence="2" key="1">
    <citation type="submission" date="2016-10" db="EMBL/GenBank/DDBJ databases">
        <authorList>
            <person name="Varghese N."/>
            <person name="Submissions S."/>
        </authorList>
    </citation>
    <scope>NUCLEOTIDE SEQUENCE [LARGE SCALE GENOMIC DNA]</scope>
    <source>
        <strain evidence="2">Ah-143</strain>
    </source>
</reference>
<gene>
    <name evidence="1" type="ORF">SAMN05192562_107174</name>
</gene>
<dbReference type="RefSeq" id="WP_090125522.1">
    <property type="nucleotide sequence ID" value="NZ_CP045300.1"/>
</dbReference>
<name>A0A1I7DY69_9ENTR</name>
<dbReference type="AlphaFoldDB" id="A0A1I7DY69"/>
<evidence type="ECO:0000313" key="1">
    <source>
        <dbReference type="EMBL" id="SFU16629.1"/>
    </source>
</evidence>
<dbReference type="OrthoDB" id="6467024at2"/>
<protein>
    <submittedName>
        <fullName evidence="1">Uncharacterized protein</fullName>
    </submittedName>
</protein>